<sequence length="180" mass="19750">MGVLLTAPIRDLVPYEEPFAQNLEVDLGDIAQVEEHKEAINAAPLGDLVPNLDIFPHEEPFAQNLEADLRDFAQVKEHVEAITATPLGDFVPNLDLVPHKEPFAQNFDGDLGDIAGLDKVGDEEPYNKLVIDGMSTRDKAEVCSGCLEYTVKLNHGITQANIATLEAQNVILVYHLHTSN</sequence>
<name>A0A565C8D4_9BRAS</name>
<organism evidence="1 2">
    <name type="scientific">Arabis nemorensis</name>
    <dbReference type="NCBI Taxonomy" id="586526"/>
    <lineage>
        <taxon>Eukaryota</taxon>
        <taxon>Viridiplantae</taxon>
        <taxon>Streptophyta</taxon>
        <taxon>Embryophyta</taxon>
        <taxon>Tracheophyta</taxon>
        <taxon>Spermatophyta</taxon>
        <taxon>Magnoliopsida</taxon>
        <taxon>eudicotyledons</taxon>
        <taxon>Gunneridae</taxon>
        <taxon>Pentapetalae</taxon>
        <taxon>rosids</taxon>
        <taxon>malvids</taxon>
        <taxon>Brassicales</taxon>
        <taxon>Brassicaceae</taxon>
        <taxon>Arabideae</taxon>
        <taxon>Arabis</taxon>
    </lineage>
</organism>
<protein>
    <submittedName>
        <fullName evidence="1">Uncharacterized protein</fullName>
    </submittedName>
</protein>
<dbReference type="AlphaFoldDB" id="A0A565C8D4"/>
<evidence type="ECO:0000313" key="1">
    <source>
        <dbReference type="EMBL" id="VVB09915.1"/>
    </source>
</evidence>
<evidence type="ECO:0000313" key="2">
    <source>
        <dbReference type="Proteomes" id="UP000489600"/>
    </source>
</evidence>
<keyword evidence="2" id="KW-1185">Reference proteome</keyword>
<comment type="caution">
    <text evidence="1">The sequence shown here is derived from an EMBL/GenBank/DDBJ whole genome shotgun (WGS) entry which is preliminary data.</text>
</comment>
<reference evidence="1" key="1">
    <citation type="submission" date="2019-07" db="EMBL/GenBank/DDBJ databases">
        <authorList>
            <person name="Dittberner H."/>
        </authorList>
    </citation>
    <scope>NUCLEOTIDE SEQUENCE [LARGE SCALE GENOMIC DNA]</scope>
</reference>
<proteinExistence type="predicted"/>
<gene>
    <name evidence="1" type="ORF">ANE_LOCUS20359</name>
</gene>
<dbReference type="Proteomes" id="UP000489600">
    <property type="component" value="Unassembled WGS sequence"/>
</dbReference>
<accession>A0A565C8D4</accession>
<dbReference type="EMBL" id="CABITT030000007">
    <property type="protein sequence ID" value="VVB09915.1"/>
    <property type="molecule type" value="Genomic_DNA"/>
</dbReference>